<evidence type="ECO:0000313" key="2">
    <source>
        <dbReference type="Proteomes" id="UP001473302"/>
    </source>
</evidence>
<dbReference type="PANTHER" id="PTHR12514">
    <property type="entry name" value="ENHANCER OF YELLOW 2 TRANSCRIPTION FACTOR"/>
    <property type="match status" value="1"/>
</dbReference>
<dbReference type="Gene3D" id="1.10.246.140">
    <property type="match status" value="1"/>
</dbReference>
<gene>
    <name evidence="1" type="ORF">MFLAVUS_004593</name>
</gene>
<dbReference type="Proteomes" id="UP001473302">
    <property type="component" value="Unassembled WGS sequence"/>
</dbReference>
<dbReference type="Pfam" id="PF10163">
    <property type="entry name" value="EnY2"/>
    <property type="match status" value="1"/>
</dbReference>
<protein>
    <recommendedName>
        <fullName evidence="3">Transcription and mRNA export factor SUS1</fullName>
    </recommendedName>
</protein>
<dbReference type="InterPro" id="IPR038212">
    <property type="entry name" value="TF_EnY2_sf"/>
</dbReference>
<dbReference type="InterPro" id="IPR018783">
    <property type="entry name" value="TF_ENY2"/>
</dbReference>
<sequence>MSESEKEQAAVNRLLQILRARLSDSGWNDNLDAHCRDTIRNKNVDNISLDELLKDVEDHATIQESIKKDLLEQIKKFLDEHLE</sequence>
<keyword evidence="2" id="KW-1185">Reference proteome</keyword>
<evidence type="ECO:0000313" key="1">
    <source>
        <dbReference type="EMBL" id="GAA5811163.1"/>
    </source>
</evidence>
<name>A0ABP9YWB9_9FUNG</name>
<proteinExistence type="predicted"/>
<organism evidence="1 2">
    <name type="scientific">Mucor flavus</name>
    <dbReference type="NCBI Taxonomy" id="439312"/>
    <lineage>
        <taxon>Eukaryota</taxon>
        <taxon>Fungi</taxon>
        <taxon>Fungi incertae sedis</taxon>
        <taxon>Mucoromycota</taxon>
        <taxon>Mucoromycotina</taxon>
        <taxon>Mucoromycetes</taxon>
        <taxon>Mucorales</taxon>
        <taxon>Mucorineae</taxon>
        <taxon>Mucoraceae</taxon>
        <taxon>Mucor</taxon>
    </lineage>
</organism>
<reference evidence="1 2" key="1">
    <citation type="submission" date="2024-04" db="EMBL/GenBank/DDBJ databases">
        <title>genome sequences of Mucor flavus KT1a and Helicostylum pulchrum KT1b strains isolated from the surface of a dry-aged beef.</title>
        <authorList>
            <person name="Toyotome T."/>
            <person name="Hosono M."/>
            <person name="Torimaru M."/>
            <person name="Fukuda K."/>
            <person name="Mikami N."/>
        </authorList>
    </citation>
    <scope>NUCLEOTIDE SEQUENCE [LARGE SCALE GENOMIC DNA]</scope>
    <source>
        <strain evidence="1 2">KT1a</strain>
    </source>
</reference>
<accession>A0ABP9YWB9</accession>
<evidence type="ECO:0008006" key="3">
    <source>
        <dbReference type="Google" id="ProtNLM"/>
    </source>
</evidence>
<dbReference type="EMBL" id="BAABUK010000009">
    <property type="protein sequence ID" value="GAA5811163.1"/>
    <property type="molecule type" value="Genomic_DNA"/>
</dbReference>
<comment type="caution">
    <text evidence="1">The sequence shown here is derived from an EMBL/GenBank/DDBJ whole genome shotgun (WGS) entry which is preliminary data.</text>
</comment>